<comment type="catalytic activity">
    <reaction evidence="4">
        <text>a 2'-deoxyadenosine in DNA + S-adenosyl-L-methionine = an N(6)-methyl-2'-deoxyadenosine in DNA + S-adenosyl-L-homocysteine + H(+)</text>
        <dbReference type="Rhea" id="RHEA:15197"/>
        <dbReference type="Rhea" id="RHEA-COMP:12418"/>
        <dbReference type="Rhea" id="RHEA-COMP:12419"/>
        <dbReference type="ChEBI" id="CHEBI:15378"/>
        <dbReference type="ChEBI" id="CHEBI:57856"/>
        <dbReference type="ChEBI" id="CHEBI:59789"/>
        <dbReference type="ChEBI" id="CHEBI:90615"/>
        <dbReference type="ChEBI" id="CHEBI:90616"/>
        <dbReference type="EC" id="2.1.1.72"/>
    </reaction>
</comment>
<dbReference type="Pfam" id="PF12950">
    <property type="entry name" value="TaqI_C"/>
    <property type="match status" value="1"/>
</dbReference>
<organism evidence="6 7">
    <name type="scientific">Parabacteroides distasonis</name>
    <dbReference type="NCBI Taxonomy" id="823"/>
    <lineage>
        <taxon>Bacteria</taxon>
        <taxon>Pseudomonadati</taxon>
        <taxon>Bacteroidota</taxon>
        <taxon>Bacteroidia</taxon>
        <taxon>Bacteroidales</taxon>
        <taxon>Tannerellaceae</taxon>
        <taxon>Parabacteroides</taxon>
    </lineage>
</organism>
<dbReference type="AlphaFoldDB" id="A0AAP2VJP1"/>
<dbReference type="GO" id="GO:0032259">
    <property type="term" value="P:methylation"/>
    <property type="evidence" value="ECO:0007669"/>
    <property type="project" value="UniProtKB-KW"/>
</dbReference>
<protein>
    <recommendedName>
        <fullName evidence="1">site-specific DNA-methyltransferase (adenine-specific)</fullName>
        <ecNumber evidence="1">2.1.1.72</ecNumber>
    </recommendedName>
</protein>
<evidence type="ECO:0000256" key="2">
    <source>
        <dbReference type="ARBA" id="ARBA00022603"/>
    </source>
</evidence>
<evidence type="ECO:0000256" key="4">
    <source>
        <dbReference type="ARBA" id="ARBA00047942"/>
    </source>
</evidence>
<accession>A0AAP2VJP1</accession>
<keyword evidence="2" id="KW-0489">Methyltransferase</keyword>
<dbReference type="GO" id="GO:0009007">
    <property type="term" value="F:site-specific DNA-methyltransferase (adenine-specific) activity"/>
    <property type="evidence" value="ECO:0007669"/>
    <property type="project" value="UniProtKB-EC"/>
</dbReference>
<evidence type="ECO:0000313" key="6">
    <source>
        <dbReference type="EMBL" id="MCB6517381.1"/>
    </source>
</evidence>
<feature type="domain" description="TaqI-like C-terminal specificity" evidence="5">
    <location>
        <begin position="89"/>
        <end position="252"/>
    </location>
</feature>
<evidence type="ECO:0000313" key="7">
    <source>
        <dbReference type="Proteomes" id="UP001198806"/>
    </source>
</evidence>
<reference evidence="6" key="1">
    <citation type="submission" date="2021-10" db="EMBL/GenBank/DDBJ databases">
        <title>Collection of gut derived symbiotic bacterial strains cultured from healthy donors.</title>
        <authorList>
            <person name="Lin H."/>
            <person name="Littmann E."/>
            <person name="Kohout C."/>
            <person name="Pamer E.G."/>
        </authorList>
    </citation>
    <scope>NUCLEOTIDE SEQUENCE</scope>
    <source>
        <strain evidence="6">DFI.2.94</strain>
    </source>
</reference>
<gene>
    <name evidence="6" type="ORF">LI194_06170</name>
</gene>
<dbReference type="InterPro" id="IPR025931">
    <property type="entry name" value="TaqI_C"/>
</dbReference>
<comment type="caution">
    <text evidence="6">The sequence shown here is derived from an EMBL/GenBank/DDBJ whole genome shotgun (WGS) entry which is preliminary data.</text>
</comment>
<dbReference type="PANTHER" id="PTHR33841">
    <property type="entry name" value="DNA METHYLTRANSFERASE YEEA-RELATED"/>
    <property type="match status" value="1"/>
</dbReference>
<evidence type="ECO:0000256" key="1">
    <source>
        <dbReference type="ARBA" id="ARBA00011900"/>
    </source>
</evidence>
<proteinExistence type="predicted"/>
<evidence type="ECO:0000259" key="5">
    <source>
        <dbReference type="Pfam" id="PF12950"/>
    </source>
</evidence>
<evidence type="ECO:0000256" key="3">
    <source>
        <dbReference type="ARBA" id="ARBA00022679"/>
    </source>
</evidence>
<dbReference type="EMBL" id="JAJCNI010000006">
    <property type="protein sequence ID" value="MCB6517381.1"/>
    <property type="molecule type" value="Genomic_DNA"/>
</dbReference>
<dbReference type="EC" id="2.1.1.72" evidence="1"/>
<keyword evidence="3" id="KW-0808">Transferase</keyword>
<name>A0AAP2VJP1_PARDI</name>
<sequence length="289" mass="33149">MSDFVQQQSVECRFESFDSWVILSPIEQSIKRKIESVGTPLKDWDIQINYGIKTGFNDAFIISTEKRNEILDNCSSEEERTKTAELIRPILRGRDIKRYGYDWANLWLIATFPSRHYNIEEFPAVKAHLLSFGKERLEQTGKKYIINGEEIKARKKTSNKWFETQDSISYWDLFFQPKICWKAVGRNLAFSIVESGTFLTAPASFISAGIYNEYILAFLCSNVGTYFIYKNSDTTGAGDIMLNIQSLIKFPIPLNQTISIGESINVVNQSIYQAYGFTSDEISYIESSI</sequence>
<dbReference type="Proteomes" id="UP001198806">
    <property type="component" value="Unassembled WGS sequence"/>
</dbReference>
<dbReference type="InterPro" id="IPR050953">
    <property type="entry name" value="N4_N6_ade-DNA_methylase"/>
</dbReference>
<dbReference type="PANTHER" id="PTHR33841:SF1">
    <property type="entry name" value="DNA METHYLTRANSFERASE A"/>
    <property type="match status" value="1"/>
</dbReference>